<reference evidence="8" key="2">
    <citation type="submission" date="2015-06" db="UniProtKB">
        <authorList>
            <consortium name="EnsemblMetazoa"/>
        </authorList>
    </citation>
    <scope>IDENTIFICATION</scope>
</reference>
<dbReference type="SUPFAM" id="SSF49503">
    <property type="entry name" value="Cupredoxins"/>
    <property type="match status" value="2"/>
</dbReference>
<evidence type="ECO:0000313" key="9">
    <source>
        <dbReference type="Proteomes" id="UP000015102"/>
    </source>
</evidence>
<keyword evidence="2" id="KW-0479">Metal-binding</keyword>
<feature type="domain" description="Plastocyanin-like" evidence="7">
    <location>
        <begin position="84"/>
        <end position="189"/>
    </location>
</feature>
<feature type="domain" description="Plastocyanin-like" evidence="6">
    <location>
        <begin position="204"/>
        <end position="292"/>
    </location>
</feature>
<evidence type="ECO:0008006" key="10">
    <source>
        <dbReference type="Google" id="ProtNLM"/>
    </source>
</evidence>
<evidence type="ECO:0000256" key="1">
    <source>
        <dbReference type="ARBA" id="ARBA00010609"/>
    </source>
</evidence>
<dbReference type="STRING" id="36166.T1GEF8"/>
<dbReference type="PANTHER" id="PTHR11709:SF394">
    <property type="entry name" value="FI03373P-RELATED"/>
    <property type="match status" value="1"/>
</dbReference>
<dbReference type="CDD" id="cd13858">
    <property type="entry name" value="CuRO_1_tcLCC2_insect_like"/>
    <property type="match status" value="1"/>
</dbReference>
<keyword evidence="5" id="KW-0732">Signal</keyword>
<dbReference type="GO" id="GO:0006826">
    <property type="term" value="P:iron ion transport"/>
    <property type="evidence" value="ECO:0007669"/>
    <property type="project" value="TreeGrafter"/>
</dbReference>
<protein>
    <recommendedName>
        <fullName evidence="10">Plastocyanin-like domain-containing protein</fullName>
    </recommendedName>
</protein>
<dbReference type="Gene3D" id="2.60.40.420">
    <property type="entry name" value="Cupredoxins - blue copper proteins"/>
    <property type="match status" value="2"/>
</dbReference>
<dbReference type="InterPro" id="IPR008972">
    <property type="entry name" value="Cupredoxin"/>
</dbReference>
<evidence type="ECO:0000259" key="6">
    <source>
        <dbReference type="Pfam" id="PF00394"/>
    </source>
</evidence>
<dbReference type="EnsemblMetazoa" id="MESCA001720-RA">
    <property type="protein sequence ID" value="MESCA001720-PA"/>
    <property type="gene ID" value="MESCA001720"/>
</dbReference>
<feature type="chain" id="PRO_5004588223" description="Plastocyanin-like domain-containing protein" evidence="5">
    <location>
        <begin position="24"/>
        <end position="298"/>
    </location>
</feature>
<dbReference type="GO" id="GO:0005507">
    <property type="term" value="F:copper ion binding"/>
    <property type="evidence" value="ECO:0007669"/>
    <property type="project" value="InterPro"/>
</dbReference>
<dbReference type="EMBL" id="CAQQ02017136">
    <property type="status" value="NOT_ANNOTATED_CDS"/>
    <property type="molecule type" value="Genomic_DNA"/>
</dbReference>
<keyword evidence="3" id="KW-0560">Oxidoreductase</keyword>
<proteinExistence type="inferred from homology"/>
<sequence>MKFRICFILFLISFLVIIFCSRSKKVKSIDGAKCKRTCSKGDSRICHYKFVLEFYQSMGNFCGSCSHSNYSTCFQKDCILGDFRQKGVMSINRQIPGPDIQVCQGDRIVIDVINQAPGTAAALHWHGLHMREAPFMDGVPFITQCPIMFGTAFRYDFPATEVGTFFYHSHSGLHKMNGQHGAFIIRGPKDSDTHKDLYDYDDFEHYIILSDWVHGYAEDYFPGFGTTILNGILINGISHNLTTSSGIVKTFSVERNKKHRFRLIDSVGFGCSVQVQIQDHKILIIASDGVDVLLKKLT</sequence>
<evidence type="ECO:0000259" key="7">
    <source>
        <dbReference type="Pfam" id="PF07732"/>
    </source>
</evidence>
<dbReference type="Pfam" id="PF07732">
    <property type="entry name" value="Cu-oxidase_3"/>
    <property type="match status" value="1"/>
</dbReference>
<name>T1GEF8_MEGSC</name>
<organism evidence="8 9">
    <name type="scientific">Megaselia scalaris</name>
    <name type="common">Humpbacked fly</name>
    <name type="synonym">Phora scalaris</name>
    <dbReference type="NCBI Taxonomy" id="36166"/>
    <lineage>
        <taxon>Eukaryota</taxon>
        <taxon>Metazoa</taxon>
        <taxon>Ecdysozoa</taxon>
        <taxon>Arthropoda</taxon>
        <taxon>Hexapoda</taxon>
        <taxon>Insecta</taxon>
        <taxon>Pterygota</taxon>
        <taxon>Neoptera</taxon>
        <taxon>Endopterygota</taxon>
        <taxon>Diptera</taxon>
        <taxon>Brachycera</taxon>
        <taxon>Muscomorpha</taxon>
        <taxon>Platypezoidea</taxon>
        <taxon>Phoridae</taxon>
        <taxon>Megaseliini</taxon>
        <taxon>Megaselia</taxon>
    </lineage>
</organism>
<keyword evidence="9" id="KW-1185">Reference proteome</keyword>
<dbReference type="InterPro" id="IPR001117">
    <property type="entry name" value="Cu-oxidase_2nd"/>
</dbReference>
<evidence type="ECO:0000256" key="3">
    <source>
        <dbReference type="ARBA" id="ARBA00023002"/>
    </source>
</evidence>
<feature type="signal peptide" evidence="5">
    <location>
        <begin position="1"/>
        <end position="23"/>
    </location>
</feature>
<dbReference type="AlphaFoldDB" id="T1GEF8"/>
<dbReference type="Pfam" id="PF00394">
    <property type="entry name" value="Cu-oxidase"/>
    <property type="match status" value="1"/>
</dbReference>
<comment type="similarity">
    <text evidence="1">Belongs to the multicopper oxidase family.</text>
</comment>
<dbReference type="Proteomes" id="UP000015102">
    <property type="component" value="Unassembled WGS sequence"/>
</dbReference>
<dbReference type="GO" id="GO:0005886">
    <property type="term" value="C:plasma membrane"/>
    <property type="evidence" value="ECO:0007669"/>
    <property type="project" value="TreeGrafter"/>
</dbReference>
<evidence type="ECO:0000313" key="8">
    <source>
        <dbReference type="EnsemblMetazoa" id="MESCA001720-PA"/>
    </source>
</evidence>
<dbReference type="InterPro" id="IPR045087">
    <property type="entry name" value="Cu-oxidase_fam"/>
</dbReference>
<reference evidence="9" key="1">
    <citation type="submission" date="2013-02" db="EMBL/GenBank/DDBJ databases">
        <authorList>
            <person name="Hughes D."/>
        </authorList>
    </citation>
    <scope>NUCLEOTIDE SEQUENCE</scope>
    <source>
        <strain>Durham</strain>
        <strain evidence="9">NC isolate 2 -- Noor lab</strain>
    </source>
</reference>
<accession>T1GEF8</accession>
<dbReference type="InterPro" id="IPR011707">
    <property type="entry name" value="Cu-oxidase-like_N"/>
</dbReference>
<dbReference type="OMA" id="YDEDITI"/>
<evidence type="ECO:0000256" key="4">
    <source>
        <dbReference type="ARBA" id="ARBA00023008"/>
    </source>
</evidence>
<keyword evidence="4" id="KW-0186">Copper</keyword>
<dbReference type="GO" id="GO:0016491">
    <property type="term" value="F:oxidoreductase activity"/>
    <property type="evidence" value="ECO:0007669"/>
    <property type="project" value="UniProtKB-KW"/>
</dbReference>
<evidence type="ECO:0000256" key="2">
    <source>
        <dbReference type="ARBA" id="ARBA00022723"/>
    </source>
</evidence>
<dbReference type="HOGENOM" id="CLU_892043_0_0_1"/>
<dbReference type="PANTHER" id="PTHR11709">
    <property type="entry name" value="MULTI-COPPER OXIDASE"/>
    <property type="match status" value="1"/>
</dbReference>
<evidence type="ECO:0000256" key="5">
    <source>
        <dbReference type="SAM" id="SignalP"/>
    </source>
</evidence>